<proteinExistence type="predicted"/>
<sequence>MTQHLSELDLIEQLNPSALDQILLYLAFSALRTGGHRHGAFLDAAATAAKCAVYSTYQEQGSNLRLTGQLHHVEPKRVKEIVQEIEAALTQGKLLKMLGSQEPHYLIQLPHLWQQRYPWTPGQSRLGGSNLTPSECQQIEARMPADLPPAQLINLFQLMELIEVLHGRSQEDLPCDRRMPLSESMAEHIRRRLIYSGTVLSVESSWGTPFYALQRPVYAPAGEEERNYVVVEDTARYFHLMRRWAEKQPHTIRILEELNIPADRMEEALGELDVLLRQWADRYHDDTATQTVSVQMVAGKATEIPMADLTDPLG</sequence>
<name>A0A0M2PXE6_PROHO</name>
<keyword evidence="6" id="KW-1015">Disulfide bond</keyword>
<evidence type="ECO:0000313" key="10">
    <source>
        <dbReference type="EMBL" id="KKI99333.1"/>
    </source>
</evidence>
<dbReference type="Gene3D" id="1.10.10.1670">
    <property type="entry name" value="HetR, flap domain"/>
    <property type="match status" value="1"/>
</dbReference>
<dbReference type="InterPro" id="IPR005319">
    <property type="entry name" value="Pept_S48_HetR"/>
</dbReference>
<gene>
    <name evidence="10" type="primary">hetR</name>
    <name evidence="10" type="ORF">PROH_16645</name>
</gene>
<evidence type="ECO:0000256" key="8">
    <source>
        <dbReference type="ARBA" id="ARBA00023163"/>
    </source>
</evidence>
<reference evidence="10" key="1">
    <citation type="submission" date="2012-04" db="EMBL/GenBank/DDBJ databases">
        <authorList>
            <person name="Borisov I.G."/>
            <person name="Ivanikova N.V."/>
            <person name="Pinevich A.V."/>
        </authorList>
    </citation>
    <scope>NUCLEOTIDE SEQUENCE [LARGE SCALE GENOMIC DNA]</scope>
    <source>
        <strain evidence="10">CALU 1027</strain>
    </source>
</reference>
<keyword evidence="7" id="KW-0010">Activator</keyword>
<evidence type="ECO:0000259" key="9">
    <source>
        <dbReference type="Pfam" id="PF18460"/>
    </source>
</evidence>
<dbReference type="GO" id="GO:0006508">
    <property type="term" value="P:proteolysis"/>
    <property type="evidence" value="ECO:0007669"/>
    <property type="project" value="UniProtKB-KW"/>
</dbReference>
<keyword evidence="2" id="KW-0378">Hydrolase</keyword>
<keyword evidence="1" id="KW-0645">Protease</keyword>
<evidence type="ECO:0000256" key="4">
    <source>
        <dbReference type="ARBA" id="ARBA00023015"/>
    </source>
</evidence>
<dbReference type="EMBL" id="AJTX02000006">
    <property type="protein sequence ID" value="KKI99333.1"/>
    <property type="molecule type" value="Genomic_DNA"/>
</dbReference>
<dbReference type="eggNOG" id="ENOG502Z96Q">
    <property type="taxonomic scope" value="Bacteria"/>
</dbReference>
<dbReference type="AlphaFoldDB" id="A0A0M2PXE6"/>
<keyword evidence="11" id="KW-1185">Reference proteome</keyword>
<evidence type="ECO:0000256" key="7">
    <source>
        <dbReference type="ARBA" id="ARBA00023159"/>
    </source>
</evidence>
<keyword evidence="4" id="KW-0805">Transcription regulation</keyword>
<keyword evidence="5" id="KW-0238">DNA-binding</keyword>
<dbReference type="STRING" id="317619.GCA_000332315_02518"/>
<protein>
    <submittedName>
        <fullName evidence="10">Heterocyst differentiation control protein</fullName>
    </submittedName>
</protein>
<keyword evidence="8" id="KW-0804">Transcription</keyword>
<evidence type="ECO:0000256" key="6">
    <source>
        <dbReference type="ARBA" id="ARBA00023157"/>
    </source>
</evidence>
<accession>A0A0M2PXE6</accession>
<feature type="domain" description="HetR C-terminal Hood" evidence="9">
    <location>
        <begin position="223"/>
        <end position="300"/>
    </location>
</feature>
<dbReference type="InterPro" id="IPR041936">
    <property type="entry name" value="HetR_DNA-bd_N"/>
</dbReference>
<organism evidence="10 11">
    <name type="scientific">Prochlorothrix hollandica PCC 9006 = CALU 1027</name>
    <dbReference type="NCBI Taxonomy" id="317619"/>
    <lineage>
        <taxon>Bacteria</taxon>
        <taxon>Bacillati</taxon>
        <taxon>Cyanobacteriota</taxon>
        <taxon>Cyanophyceae</taxon>
        <taxon>Prochlorotrichales</taxon>
        <taxon>Prochlorotrichaceae</taxon>
        <taxon>Prochlorothrix</taxon>
    </lineage>
</organism>
<dbReference type="InterPro" id="IPR040949">
    <property type="entry name" value="HetR_C"/>
</dbReference>
<evidence type="ECO:0000256" key="1">
    <source>
        <dbReference type="ARBA" id="ARBA00022670"/>
    </source>
</evidence>
<dbReference type="InterPro" id="IPR041935">
    <property type="entry name" value="HetR_flap"/>
</dbReference>
<dbReference type="GO" id="GO:0043158">
    <property type="term" value="P:heterocyst development"/>
    <property type="evidence" value="ECO:0007669"/>
    <property type="project" value="InterPro"/>
</dbReference>
<evidence type="ECO:0000256" key="3">
    <source>
        <dbReference type="ARBA" id="ARBA00022825"/>
    </source>
</evidence>
<dbReference type="Pfam" id="PF18460">
    <property type="entry name" value="HetR_C"/>
    <property type="match status" value="1"/>
</dbReference>
<dbReference type="Gene3D" id="6.10.250.2740">
    <property type="match status" value="1"/>
</dbReference>
<evidence type="ECO:0000256" key="2">
    <source>
        <dbReference type="ARBA" id="ARBA00022801"/>
    </source>
</evidence>
<comment type="caution">
    <text evidence="10">The sequence shown here is derived from an EMBL/GenBank/DDBJ whole genome shotgun (WGS) entry which is preliminary data.</text>
</comment>
<evidence type="ECO:0000313" key="11">
    <source>
        <dbReference type="Proteomes" id="UP000034681"/>
    </source>
</evidence>
<dbReference type="Pfam" id="PF03574">
    <property type="entry name" value="Peptidase_S48"/>
    <property type="match status" value="1"/>
</dbReference>
<dbReference type="GO" id="GO:0004252">
    <property type="term" value="F:serine-type endopeptidase activity"/>
    <property type="evidence" value="ECO:0007669"/>
    <property type="project" value="InterPro"/>
</dbReference>
<evidence type="ECO:0000256" key="5">
    <source>
        <dbReference type="ARBA" id="ARBA00023125"/>
    </source>
</evidence>
<dbReference type="Proteomes" id="UP000034681">
    <property type="component" value="Unassembled WGS sequence"/>
</dbReference>
<dbReference type="GO" id="GO:0003677">
    <property type="term" value="F:DNA binding"/>
    <property type="evidence" value="ECO:0007669"/>
    <property type="project" value="UniProtKB-KW"/>
</dbReference>
<keyword evidence="3" id="KW-0720">Serine protease</keyword>
<dbReference type="Gene3D" id="1.10.10.1680">
    <property type="entry name" value="HetR, N-terminal DNA-binding domain"/>
    <property type="match status" value="1"/>
</dbReference>